<gene>
    <name evidence="6" type="ORF">J2I48_25145</name>
</gene>
<accession>A0A939GBR9</accession>
<dbReference type="GO" id="GO:0046872">
    <property type="term" value="F:metal ion binding"/>
    <property type="evidence" value="ECO:0007669"/>
    <property type="project" value="UniProtKB-KW"/>
</dbReference>
<dbReference type="InterPro" id="IPR036909">
    <property type="entry name" value="Cyt_c-like_dom_sf"/>
</dbReference>
<protein>
    <submittedName>
        <fullName evidence="6">C-type cytochrome</fullName>
    </submittedName>
</protein>
<proteinExistence type="predicted"/>
<organism evidence="6 7">
    <name type="scientific">Fibrella aquatilis</name>
    <dbReference type="NCBI Taxonomy" id="2817059"/>
    <lineage>
        <taxon>Bacteria</taxon>
        <taxon>Pseudomonadati</taxon>
        <taxon>Bacteroidota</taxon>
        <taxon>Cytophagia</taxon>
        <taxon>Cytophagales</taxon>
        <taxon>Spirosomataceae</taxon>
        <taxon>Fibrella</taxon>
    </lineage>
</organism>
<dbReference type="Pfam" id="PF00034">
    <property type="entry name" value="Cytochrom_C"/>
    <property type="match status" value="1"/>
</dbReference>
<dbReference type="AlphaFoldDB" id="A0A939GBR9"/>
<dbReference type="InterPro" id="IPR009056">
    <property type="entry name" value="Cyt_c-like_dom"/>
</dbReference>
<keyword evidence="7" id="KW-1185">Reference proteome</keyword>
<dbReference type="EMBL" id="JAFMYU010000030">
    <property type="protein sequence ID" value="MBO0934319.1"/>
    <property type="molecule type" value="Genomic_DNA"/>
</dbReference>
<dbReference type="PROSITE" id="PS51007">
    <property type="entry name" value="CYTC"/>
    <property type="match status" value="2"/>
</dbReference>
<dbReference type="SUPFAM" id="SSF46626">
    <property type="entry name" value="Cytochrome c"/>
    <property type="match status" value="2"/>
</dbReference>
<dbReference type="PANTHER" id="PTHR35008">
    <property type="entry name" value="BLL4482 PROTEIN-RELATED"/>
    <property type="match status" value="1"/>
</dbReference>
<feature type="domain" description="Cytochrome c" evidence="5">
    <location>
        <begin position="197"/>
        <end position="313"/>
    </location>
</feature>
<evidence type="ECO:0000313" key="7">
    <source>
        <dbReference type="Proteomes" id="UP000664795"/>
    </source>
</evidence>
<feature type="domain" description="Cytochrome c" evidence="5">
    <location>
        <begin position="46"/>
        <end position="160"/>
    </location>
</feature>
<dbReference type="PANTHER" id="PTHR35008:SF8">
    <property type="entry name" value="ALCOHOL DEHYDROGENASE CYTOCHROME C SUBUNIT"/>
    <property type="match status" value="1"/>
</dbReference>
<comment type="caution">
    <text evidence="6">The sequence shown here is derived from an EMBL/GenBank/DDBJ whole genome shotgun (WGS) entry which is preliminary data.</text>
</comment>
<dbReference type="InterPro" id="IPR051459">
    <property type="entry name" value="Cytochrome_c-type_DH"/>
</dbReference>
<dbReference type="RefSeq" id="WP_207338284.1">
    <property type="nucleotide sequence ID" value="NZ_JAFMYU010000030.1"/>
</dbReference>
<evidence type="ECO:0000256" key="3">
    <source>
        <dbReference type="ARBA" id="ARBA00023004"/>
    </source>
</evidence>
<evidence type="ECO:0000256" key="4">
    <source>
        <dbReference type="PROSITE-ProRule" id="PRU00433"/>
    </source>
</evidence>
<evidence type="ECO:0000256" key="2">
    <source>
        <dbReference type="ARBA" id="ARBA00022723"/>
    </source>
</evidence>
<keyword evidence="3 4" id="KW-0408">Iron</keyword>
<reference evidence="6 7" key="1">
    <citation type="submission" date="2021-03" db="EMBL/GenBank/DDBJ databases">
        <title>Fibrella sp. HMF5036 genome sequencing and assembly.</title>
        <authorList>
            <person name="Kang H."/>
            <person name="Kim H."/>
            <person name="Bae S."/>
            <person name="Joh K."/>
        </authorList>
    </citation>
    <scope>NUCLEOTIDE SEQUENCE [LARGE SCALE GENOMIC DNA]</scope>
    <source>
        <strain evidence="6 7">HMF5036</strain>
    </source>
</reference>
<dbReference type="Gene3D" id="1.10.760.10">
    <property type="entry name" value="Cytochrome c-like domain"/>
    <property type="match status" value="2"/>
</dbReference>
<dbReference type="GO" id="GO:0009055">
    <property type="term" value="F:electron transfer activity"/>
    <property type="evidence" value="ECO:0007669"/>
    <property type="project" value="InterPro"/>
</dbReference>
<dbReference type="Proteomes" id="UP000664795">
    <property type="component" value="Unassembled WGS sequence"/>
</dbReference>
<name>A0A939GBR9_9BACT</name>
<evidence type="ECO:0000313" key="6">
    <source>
        <dbReference type="EMBL" id="MBO0934319.1"/>
    </source>
</evidence>
<dbReference type="GO" id="GO:0020037">
    <property type="term" value="F:heme binding"/>
    <property type="evidence" value="ECO:0007669"/>
    <property type="project" value="InterPro"/>
</dbReference>
<evidence type="ECO:0000256" key="1">
    <source>
        <dbReference type="ARBA" id="ARBA00022617"/>
    </source>
</evidence>
<keyword evidence="2 4" id="KW-0479">Metal-binding</keyword>
<sequence>MKRLLRVLGGLLALLIVLAIAGLTYVKLALPNVGPPPTLTIRTDSAQLARGHYLANHVAVCVDCHSTRDWTKLNGPIIAGTEGKGGETFAREMGFPGNFYSANITPASLSSWSDGEIYRAITTGVSRDGHALFPVMPYKSFAQADPADIQAIVAYVRSLKPIENKSIPAAEPDFPMNFILNTMPAKATPGHLPNPANTVAYGRYLITMASCGDCHTPVDGQGQPLPGMTMAGGRVFPLPTGTVRSANITPGETGIGAYTREAFIAKFKAYANTDVAAPAVGEDGFNSVMPWAMYSGMTEQDLGAIYDYLRTVKPVTNKVERFTPKAKLVASR</sequence>
<evidence type="ECO:0000259" key="5">
    <source>
        <dbReference type="PROSITE" id="PS51007"/>
    </source>
</evidence>
<keyword evidence="1 4" id="KW-0349">Heme</keyword>